<keyword evidence="2" id="KW-1185">Reference proteome</keyword>
<evidence type="ECO:0000313" key="1">
    <source>
        <dbReference type="EMBL" id="GBF07782.1"/>
    </source>
</evidence>
<proteinExistence type="predicted"/>
<reference evidence="2" key="1">
    <citation type="submission" date="2018-01" db="EMBL/GenBank/DDBJ databases">
        <title>Draft Genome Sequence of the Radioresistant Bacterium Deinococcus aerius TR0125, Isolated from the Higher Atmosphere above Japan.</title>
        <authorList>
            <person name="Satoh K."/>
            <person name="Arai H."/>
            <person name="Sanzen T."/>
            <person name="Kawaguchi Y."/>
            <person name="Hayashi H."/>
            <person name="Yokobori S."/>
            <person name="Yamagishi A."/>
            <person name="Oono Y."/>
            <person name="Narumi I."/>
        </authorList>
    </citation>
    <scope>NUCLEOTIDE SEQUENCE [LARGE SCALE GENOMIC DNA]</scope>
    <source>
        <strain evidence="2">TR0125</strain>
    </source>
</reference>
<accession>A0A2I9CZV6</accession>
<name>A0A2I9CZV6_9DEIO</name>
<dbReference type="AlphaFoldDB" id="A0A2I9CZV6"/>
<protein>
    <submittedName>
        <fullName evidence="1">Uncharacterized protein</fullName>
    </submittedName>
</protein>
<dbReference type="RefSeq" id="WP_103131086.1">
    <property type="nucleotide sequence ID" value="NZ_BFAG01000017.1"/>
</dbReference>
<dbReference type="EMBL" id="BFAG01000017">
    <property type="protein sequence ID" value="GBF07782.1"/>
    <property type="molecule type" value="Genomic_DNA"/>
</dbReference>
<gene>
    <name evidence="1" type="ORF">DAERI_170041</name>
</gene>
<organism evidence="1 2">
    <name type="scientific">Deinococcus aerius</name>
    <dbReference type="NCBI Taxonomy" id="200253"/>
    <lineage>
        <taxon>Bacteria</taxon>
        <taxon>Thermotogati</taxon>
        <taxon>Deinococcota</taxon>
        <taxon>Deinococci</taxon>
        <taxon>Deinococcales</taxon>
        <taxon>Deinococcaceae</taxon>
        <taxon>Deinococcus</taxon>
    </lineage>
</organism>
<comment type="caution">
    <text evidence="1">The sequence shown here is derived from an EMBL/GenBank/DDBJ whole genome shotgun (WGS) entry which is preliminary data.</text>
</comment>
<evidence type="ECO:0000313" key="2">
    <source>
        <dbReference type="Proteomes" id="UP000236569"/>
    </source>
</evidence>
<dbReference type="OrthoDB" id="7055730at2"/>
<dbReference type="Proteomes" id="UP000236569">
    <property type="component" value="Unassembled WGS sequence"/>
</dbReference>
<sequence>MAVILKKNEKVGEVIASLPEGFTEDQFIEKFAAIYPKDWERIEKSYREHMAKAKPGKKQPMPKPEQYLKNALKVFLASRSA</sequence>